<protein>
    <submittedName>
        <fullName evidence="7">Peptide ABC transporter substrate-binding protein</fullName>
    </submittedName>
</protein>
<dbReference type="Gene3D" id="3.40.190.10">
    <property type="entry name" value="Periplasmic binding protein-like II"/>
    <property type="match status" value="1"/>
</dbReference>
<dbReference type="PROSITE" id="PS51257">
    <property type="entry name" value="PROKAR_LIPOPROTEIN"/>
    <property type="match status" value="1"/>
</dbReference>
<feature type="chain" id="PRO_5020978596" evidence="5">
    <location>
        <begin position="38"/>
        <end position="537"/>
    </location>
</feature>
<dbReference type="Proteomes" id="UP000295345">
    <property type="component" value="Unassembled WGS sequence"/>
</dbReference>
<feature type="region of interest" description="Disordered" evidence="4">
    <location>
        <begin position="509"/>
        <end position="537"/>
    </location>
</feature>
<evidence type="ECO:0000313" key="8">
    <source>
        <dbReference type="Proteomes" id="UP000295345"/>
    </source>
</evidence>
<accession>A0A4V6PBV7</accession>
<keyword evidence="3 5" id="KW-0732">Signal</keyword>
<feature type="signal peptide" evidence="5">
    <location>
        <begin position="1"/>
        <end position="37"/>
    </location>
</feature>
<evidence type="ECO:0000313" key="7">
    <source>
        <dbReference type="EMBL" id="TDC77705.1"/>
    </source>
</evidence>
<organism evidence="7 8">
    <name type="scientific">Streptomyces hainanensis</name>
    <dbReference type="NCBI Taxonomy" id="402648"/>
    <lineage>
        <taxon>Bacteria</taxon>
        <taxon>Bacillati</taxon>
        <taxon>Actinomycetota</taxon>
        <taxon>Actinomycetes</taxon>
        <taxon>Kitasatosporales</taxon>
        <taxon>Streptomycetaceae</taxon>
        <taxon>Streptomyces</taxon>
    </lineage>
</organism>
<dbReference type="PANTHER" id="PTHR30290">
    <property type="entry name" value="PERIPLASMIC BINDING COMPONENT OF ABC TRANSPORTER"/>
    <property type="match status" value="1"/>
</dbReference>
<name>A0A4V6PBV7_9ACTN</name>
<evidence type="ECO:0000256" key="5">
    <source>
        <dbReference type="SAM" id="SignalP"/>
    </source>
</evidence>
<dbReference type="GO" id="GO:0015833">
    <property type="term" value="P:peptide transport"/>
    <property type="evidence" value="ECO:0007669"/>
    <property type="project" value="TreeGrafter"/>
</dbReference>
<dbReference type="InterPro" id="IPR039424">
    <property type="entry name" value="SBP_5"/>
</dbReference>
<evidence type="ECO:0000256" key="1">
    <source>
        <dbReference type="ARBA" id="ARBA00005695"/>
    </source>
</evidence>
<feature type="domain" description="Solute-binding protein family 5" evidence="6">
    <location>
        <begin position="96"/>
        <end position="409"/>
    </location>
</feature>
<evidence type="ECO:0000259" key="6">
    <source>
        <dbReference type="Pfam" id="PF00496"/>
    </source>
</evidence>
<dbReference type="InterPro" id="IPR000914">
    <property type="entry name" value="SBP_5_dom"/>
</dbReference>
<dbReference type="Pfam" id="PF00496">
    <property type="entry name" value="SBP_bac_5"/>
    <property type="match status" value="1"/>
</dbReference>
<evidence type="ECO:0000256" key="3">
    <source>
        <dbReference type="ARBA" id="ARBA00022729"/>
    </source>
</evidence>
<dbReference type="Gene3D" id="3.10.105.10">
    <property type="entry name" value="Dipeptide-binding Protein, Domain 3"/>
    <property type="match status" value="1"/>
</dbReference>
<reference evidence="7 8" key="1">
    <citation type="submission" date="2019-03" db="EMBL/GenBank/DDBJ databases">
        <title>Draft genome sequences of novel Actinobacteria.</title>
        <authorList>
            <person name="Sahin N."/>
            <person name="Ay H."/>
            <person name="Saygin H."/>
        </authorList>
    </citation>
    <scope>NUCLEOTIDE SEQUENCE [LARGE SCALE GENOMIC DNA]</scope>
    <source>
        <strain evidence="7 8">DSM 41900</strain>
    </source>
</reference>
<keyword evidence="2" id="KW-0813">Transport</keyword>
<comment type="caution">
    <text evidence="7">The sequence shown here is derived from an EMBL/GenBank/DDBJ whole genome shotgun (WGS) entry which is preliminary data.</text>
</comment>
<dbReference type="GO" id="GO:1904680">
    <property type="term" value="F:peptide transmembrane transporter activity"/>
    <property type="evidence" value="ECO:0007669"/>
    <property type="project" value="TreeGrafter"/>
</dbReference>
<proteinExistence type="inferred from homology"/>
<dbReference type="PANTHER" id="PTHR30290:SF9">
    <property type="entry name" value="OLIGOPEPTIDE-BINDING PROTEIN APPA"/>
    <property type="match status" value="1"/>
</dbReference>
<comment type="similarity">
    <text evidence="1">Belongs to the bacterial solute-binding protein 5 family.</text>
</comment>
<dbReference type="RefSeq" id="WP_132816958.1">
    <property type="nucleotide sequence ID" value="NZ_SMKI01000048.1"/>
</dbReference>
<evidence type="ECO:0000256" key="2">
    <source>
        <dbReference type="ARBA" id="ARBA00022448"/>
    </source>
</evidence>
<dbReference type="SUPFAM" id="SSF53850">
    <property type="entry name" value="Periplasmic binding protein-like II"/>
    <property type="match status" value="1"/>
</dbReference>
<sequence length="537" mass="57203">MTTKSAVPPTPSPGRARASLAALVSTTLLLTSACAVANSGDGGDAGSGAGGTLRVVLGQEPPTLEPCEASLTSTGVVVRSNITEPLIERDPTSGELLPLLATGWQQSEEDPTTWTFDIREGVTFQNGEPFTAEDAAFTIDRAVNSDLACNVDGYVFGDMELTAEATSTTRLTVTTGDPDPILPLRLSFVEIVPRTTSTEAKVREPVGTGPYAVAEWRTGISITLRRNEDYWGEAPAYSTARYVWRAESSVRAAMIDRGEADIAAALDPEDATEENSVPYPNNETTALRLDGTEAPLDDIRVRRAISLAIDRDGIVDTLFDGEADPAAQLVPRGVVGFNDELSPTPYDPAAARALVDEAAADGVPVDRRITLIARNSQFPRVAETAEALQYQLAEIGLNVRIRMTDTAAHLQYQLRPFPEDAGPVALLIMHGNQAGDAAFTASQYLLAEGPQSTFGTPDLDQRIAEADAVAGPARQDAFADVLTHQDETVAQYAYLAHMRGLLGLSPSVSYEPDPATGDELRLAEVSPAGDPRPRDED</sequence>
<dbReference type="OrthoDB" id="9046151at2"/>
<dbReference type="EMBL" id="SMKI01000048">
    <property type="protein sequence ID" value="TDC77705.1"/>
    <property type="molecule type" value="Genomic_DNA"/>
</dbReference>
<gene>
    <name evidence="7" type="ORF">E1283_06670</name>
</gene>
<evidence type="ECO:0000256" key="4">
    <source>
        <dbReference type="SAM" id="MobiDB-lite"/>
    </source>
</evidence>
<keyword evidence="8" id="KW-1185">Reference proteome</keyword>
<dbReference type="AlphaFoldDB" id="A0A4V6PBV7"/>